<gene>
    <name evidence="2" type="ORF">ACOC_LOCUS13398</name>
</gene>
<proteinExistence type="predicted"/>
<dbReference type="EMBL" id="UYYA01006070">
    <property type="protein sequence ID" value="VDM64983.1"/>
    <property type="molecule type" value="Genomic_DNA"/>
</dbReference>
<evidence type="ECO:0000313" key="3">
    <source>
        <dbReference type="Proteomes" id="UP000267027"/>
    </source>
</evidence>
<dbReference type="Pfam" id="PF25766">
    <property type="entry name" value="TPR_RPAP1"/>
    <property type="match status" value="1"/>
</dbReference>
<dbReference type="AlphaFoldDB" id="A0A0R3Q2U9"/>
<dbReference type="PANTHER" id="PTHR21483:SF18">
    <property type="entry name" value="RNA POLYMERASE II-ASSOCIATED PROTEIN 1"/>
    <property type="match status" value="1"/>
</dbReference>
<evidence type="ECO:0000259" key="1">
    <source>
        <dbReference type="Pfam" id="PF25766"/>
    </source>
</evidence>
<reference evidence="2 3" key="2">
    <citation type="submission" date="2018-11" db="EMBL/GenBank/DDBJ databases">
        <authorList>
            <consortium name="Pathogen Informatics"/>
        </authorList>
    </citation>
    <scope>NUCLEOTIDE SEQUENCE [LARGE SCALE GENOMIC DNA]</scope>
    <source>
        <strain evidence="2 3">Costa Rica</strain>
    </source>
</reference>
<dbReference type="InterPro" id="IPR057989">
    <property type="entry name" value="TPR_RPAP1/MINIYO-like"/>
</dbReference>
<sequence>TLCTLSSAVLDRVNPFHNTTTTCTDELLQQARSLFTHNSIMTYFQFANGLNPVVDGSWMLVPVRRVLDAVHKREICEDDVEIVRLALLWTVLLHDERPTVFSFANTNDIYVRLGEVLIIGPNILADDIIASCYSRILTEYILKAAVDGRLCLRMGSRIAGLDAFMPFFEDLLIHFEQYSLGNVGFARTLLIGAYLNAAITDRYVIFSLWSTDVSSQCCYP</sequence>
<dbReference type="PANTHER" id="PTHR21483">
    <property type="entry name" value="RNA POLYMERASE II-ASSOCIATED PROTEIN 1"/>
    <property type="match status" value="1"/>
</dbReference>
<dbReference type="Proteomes" id="UP000267027">
    <property type="component" value="Unassembled WGS sequence"/>
</dbReference>
<reference evidence="4" key="1">
    <citation type="submission" date="2017-02" db="UniProtKB">
        <authorList>
            <consortium name="WormBaseParasite"/>
        </authorList>
    </citation>
    <scope>IDENTIFICATION</scope>
</reference>
<evidence type="ECO:0000313" key="4">
    <source>
        <dbReference type="WBParaSite" id="ACOC_0001339701-mRNA-1"/>
    </source>
</evidence>
<accession>A0A0R3Q2U9</accession>
<dbReference type="InterPro" id="IPR039913">
    <property type="entry name" value="RPAP1/Rba50"/>
</dbReference>
<evidence type="ECO:0000313" key="2">
    <source>
        <dbReference type="EMBL" id="VDM64983.1"/>
    </source>
</evidence>
<dbReference type="WBParaSite" id="ACOC_0001339701-mRNA-1">
    <property type="protein sequence ID" value="ACOC_0001339701-mRNA-1"/>
    <property type="gene ID" value="ACOC_0001339701"/>
</dbReference>
<name>A0A0R3Q2U9_ANGCS</name>
<organism evidence="4">
    <name type="scientific">Angiostrongylus costaricensis</name>
    <name type="common">Nematode worm</name>
    <dbReference type="NCBI Taxonomy" id="334426"/>
    <lineage>
        <taxon>Eukaryota</taxon>
        <taxon>Metazoa</taxon>
        <taxon>Ecdysozoa</taxon>
        <taxon>Nematoda</taxon>
        <taxon>Chromadorea</taxon>
        <taxon>Rhabditida</taxon>
        <taxon>Rhabditina</taxon>
        <taxon>Rhabditomorpha</taxon>
        <taxon>Strongyloidea</taxon>
        <taxon>Metastrongylidae</taxon>
        <taxon>Angiostrongylus</taxon>
    </lineage>
</organism>
<dbReference type="OrthoDB" id="5853122at2759"/>
<keyword evidence="3" id="KW-1185">Reference proteome</keyword>
<protein>
    <submittedName>
        <fullName evidence="4">Rab-GAP TBC domain-containing protein</fullName>
    </submittedName>
</protein>
<feature type="domain" description="RPAP1/MINIYO-like TPR repeats" evidence="1">
    <location>
        <begin position="71"/>
        <end position="207"/>
    </location>
</feature>
<dbReference type="GO" id="GO:0006366">
    <property type="term" value="P:transcription by RNA polymerase II"/>
    <property type="evidence" value="ECO:0007669"/>
    <property type="project" value="InterPro"/>
</dbReference>